<evidence type="ECO:0008006" key="3">
    <source>
        <dbReference type="Google" id="ProtNLM"/>
    </source>
</evidence>
<reference evidence="1 2" key="1">
    <citation type="submission" date="2018-05" db="EMBL/GenBank/DDBJ databases">
        <title>Novel Campyloabacter and Helicobacter Species and Strains.</title>
        <authorList>
            <person name="Mannion A.J."/>
            <person name="Shen Z."/>
            <person name="Fox J.G."/>
        </authorList>
    </citation>
    <scope>NUCLEOTIDE SEQUENCE [LARGE SCALE GENOMIC DNA]</scope>
    <source>
        <strain evidence="2">MIT10-5678</strain>
    </source>
</reference>
<dbReference type="Gene3D" id="1.25.40.20">
    <property type="entry name" value="Ankyrin repeat-containing domain"/>
    <property type="match status" value="1"/>
</dbReference>
<proteinExistence type="predicted"/>
<accession>A0ABY2TGH3</accession>
<dbReference type="SUPFAM" id="SSF48403">
    <property type="entry name" value="Ankyrin repeat"/>
    <property type="match status" value="1"/>
</dbReference>
<protein>
    <recommendedName>
        <fullName evidence="3">Ankyrin repeat domain-containing protein</fullName>
    </recommendedName>
</protein>
<evidence type="ECO:0000313" key="2">
    <source>
        <dbReference type="Proteomes" id="UP000309584"/>
    </source>
</evidence>
<name>A0ABY2TGH3_9BACT</name>
<sequence>MTLIQNDIKAHFTKRFVSAICNQDNDLVLEYLKNGMSATKECMGDKPIFYAITHNNFGAILLLLKYGAILDKDCLEECSENFSKEALEFLTSLL</sequence>
<dbReference type="Proteomes" id="UP000309584">
    <property type="component" value="Unassembled WGS sequence"/>
</dbReference>
<organism evidence="1 2">
    <name type="scientific">Campylobacter taeniopygiae</name>
    <dbReference type="NCBI Taxonomy" id="2510188"/>
    <lineage>
        <taxon>Bacteria</taxon>
        <taxon>Pseudomonadati</taxon>
        <taxon>Campylobacterota</taxon>
        <taxon>Epsilonproteobacteria</taxon>
        <taxon>Campylobacterales</taxon>
        <taxon>Campylobacteraceae</taxon>
        <taxon>Campylobacter</taxon>
    </lineage>
</organism>
<keyword evidence="2" id="KW-1185">Reference proteome</keyword>
<gene>
    <name evidence="1" type="ORF">CQA75_08620</name>
</gene>
<dbReference type="RefSeq" id="WP_137624561.1">
    <property type="nucleotide sequence ID" value="NZ_NXLY01000028.1"/>
</dbReference>
<dbReference type="InterPro" id="IPR036770">
    <property type="entry name" value="Ankyrin_rpt-contain_sf"/>
</dbReference>
<comment type="caution">
    <text evidence="1">The sequence shown here is derived from an EMBL/GenBank/DDBJ whole genome shotgun (WGS) entry which is preliminary data.</text>
</comment>
<evidence type="ECO:0000313" key="1">
    <source>
        <dbReference type="EMBL" id="TKX33227.1"/>
    </source>
</evidence>
<dbReference type="EMBL" id="NXLY01000028">
    <property type="protein sequence ID" value="TKX33227.1"/>
    <property type="molecule type" value="Genomic_DNA"/>
</dbReference>